<dbReference type="InterPro" id="IPR007410">
    <property type="entry name" value="LpqE-like"/>
</dbReference>
<evidence type="ECO:0008006" key="4">
    <source>
        <dbReference type="Google" id="ProtNLM"/>
    </source>
</evidence>
<protein>
    <recommendedName>
        <fullName evidence="4">Copper chaperone PCu(A)C</fullName>
    </recommendedName>
</protein>
<accession>A0A239HYJ2</accession>
<evidence type="ECO:0000313" key="2">
    <source>
        <dbReference type="EMBL" id="SNS86311.1"/>
    </source>
</evidence>
<keyword evidence="3" id="KW-1185">Reference proteome</keyword>
<organism evidence="2 3">
    <name type="scientific">Actinacidiphila glaucinigra</name>
    <dbReference type="NCBI Taxonomy" id="235986"/>
    <lineage>
        <taxon>Bacteria</taxon>
        <taxon>Bacillati</taxon>
        <taxon>Actinomycetota</taxon>
        <taxon>Actinomycetes</taxon>
        <taxon>Kitasatosporales</taxon>
        <taxon>Streptomycetaceae</taxon>
        <taxon>Actinacidiphila</taxon>
    </lineage>
</organism>
<dbReference type="Proteomes" id="UP000198280">
    <property type="component" value="Unassembled WGS sequence"/>
</dbReference>
<dbReference type="EMBL" id="FZOF01000009">
    <property type="protein sequence ID" value="SNS86311.1"/>
    <property type="molecule type" value="Genomic_DNA"/>
</dbReference>
<dbReference type="RefSeq" id="WP_089225374.1">
    <property type="nucleotide sequence ID" value="NZ_FZOF01000009.1"/>
</dbReference>
<evidence type="ECO:0000313" key="3">
    <source>
        <dbReference type="Proteomes" id="UP000198280"/>
    </source>
</evidence>
<dbReference type="PROSITE" id="PS51257">
    <property type="entry name" value="PROKAR_LIPOPROTEIN"/>
    <property type="match status" value="1"/>
</dbReference>
<feature type="signal peptide" evidence="1">
    <location>
        <begin position="1"/>
        <end position="21"/>
    </location>
</feature>
<dbReference type="Gene3D" id="2.60.40.1890">
    <property type="entry name" value="PCu(A)C copper chaperone"/>
    <property type="match status" value="1"/>
</dbReference>
<feature type="chain" id="PRO_5013212404" description="Copper chaperone PCu(A)C" evidence="1">
    <location>
        <begin position="22"/>
        <end position="149"/>
    </location>
</feature>
<gene>
    <name evidence="2" type="ORF">SAMN05216252_109167</name>
</gene>
<dbReference type="PANTHER" id="PTHR36302:SF1">
    <property type="entry name" value="COPPER CHAPERONE PCU(A)C"/>
    <property type="match status" value="1"/>
</dbReference>
<evidence type="ECO:0000256" key="1">
    <source>
        <dbReference type="SAM" id="SignalP"/>
    </source>
</evidence>
<reference evidence="2 3" key="1">
    <citation type="submission" date="2017-06" db="EMBL/GenBank/DDBJ databases">
        <authorList>
            <person name="Kim H.J."/>
            <person name="Triplett B.A."/>
        </authorList>
    </citation>
    <scope>NUCLEOTIDE SEQUENCE [LARGE SCALE GENOMIC DNA]</scope>
    <source>
        <strain evidence="2 3">CGMCC 4.1858</strain>
    </source>
</reference>
<dbReference type="Pfam" id="PF04314">
    <property type="entry name" value="PCuAC"/>
    <property type="match status" value="1"/>
</dbReference>
<dbReference type="PANTHER" id="PTHR36302">
    <property type="entry name" value="BLR7088 PROTEIN"/>
    <property type="match status" value="1"/>
</dbReference>
<dbReference type="SUPFAM" id="SSF110087">
    <property type="entry name" value="DR1885-like metal-binding protein"/>
    <property type="match status" value="1"/>
</dbReference>
<dbReference type="InterPro" id="IPR058248">
    <property type="entry name" value="Lxx211020-like"/>
</dbReference>
<keyword evidence="1" id="KW-0732">Signal</keyword>
<dbReference type="AlphaFoldDB" id="A0A239HYJ2"/>
<dbReference type="InterPro" id="IPR036182">
    <property type="entry name" value="PCuAC_sf"/>
</dbReference>
<sequence>MTRSLRRIPVAAALVLLGATACSGSPDGPELKVSGAYIPQPALADMAAGYFTVANTGGRDARLTSVTSDLSGDITLHSTEDNRMRRVTSFTVPAGGRLTLALGGNHLMLTDLEHKPVAGERVSLRLHFDDADTIDVRVPVKPAGYRPGD</sequence>
<proteinExistence type="predicted"/>
<name>A0A239HYJ2_9ACTN</name>
<dbReference type="OrthoDB" id="9796962at2"/>